<evidence type="ECO:0000259" key="6">
    <source>
        <dbReference type="PROSITE" id="PS50048"/>
    </source>
</evidence>
<dbReference type="Pfam" id="PF00172">
    <property type="entry name" value="Zn_clus"/>
    <property type="match status" value="1"/>
</dbReference>
<dbReference type="PROSITE" id="PS00463">
    <property type="entry name" value="ZN2_CY6_FUNGAL_1"/>
    <property type="match status" value="1"/>
</dbReference>
<organism evidence="7 8">
    <name type="scientific">Penicillium alfredii</name>
    <dbReference type="NCBI Taxonomy" id="1506179"/>
    <lineage>
        <taxon>Eukaryota</taxon>
        <taxon>Fungi</taxon>
        <taxon>Dikarya</taxon>
        <taxon>Ascomycota</taxon>
        <taxon>Pezizomycotina</taxon>
        <taxon>Eurotiomycetes</taxon>
        <taxon>Eurotiomycetidae</taxon>
        <taxon>Eurotiales</taxon>
        <taxon>Aspergillaceae</taxon>
        <taxon>Penicillium</taxon>
    </lineage>
</organism>
<reference evidence="7" key="2">
    <citation type="journal article" date="2023" name="IMA Fungus">
        <title>Comparative genomic study of the Penicillium genus elucidates a diverse pangenome and 15 lateral gene transfer events.</title>
        <authorList>
            <person name="Petersen C."/>
            <person name="Sorensen T."/>
            <person name="Nielsen M.R."/>
            <person name="Sondergaard T.E."/>
            <person name="Sorensen J.L."/>
            <person name="Fitzpatrick D.A."/>
            <person name="Frisvad J.C."/>
            <person name="Nielsen K.L."/>
        </authorList>
    </citation>
    <scope>NUCLEOTIDE SEQUENCE</scope>
    <source>
        <strain evidence="7">IBT 34128</strain>
    </source>
</reference>
<keyword evidence="2" id="KW-0238">DNA-binding</keyword>
<dbReference type="OrthoDB" id="5394557at2759"/>
<reference evidence="7" key="1">
    <citation type="submission" date="2022-11" db="EMBL/GenBank/DDBJ databases">
        <authorList>
            <person name="Petersen C."/>
        </authorList>
    </citation>
    <scope>NUCLEOTIDE SEQUENCE</scope>
    <source>
        <strain evidence="7">IBT 34128</strain>
    </source>
</reference>
<dbReference type="RefSeq" id="XP_056511853.1">
    <property type="nucleotide sequence ID" value="XM_056656240.1"/>
</dbReference>
<dbReference type="SMART" id="SM00066">
    <property type="entry name" value="GAL4"/>
    <property type="match status" value="1"/>
</dbReference>
<keyword evidence="1" id="KW-0805">Transcription regulation</keyword>
<dbReference type="AlphaFoldDB" id="A0A9W9K8V0"/>
<keyword evidence="4" id="KW-0539">Nucleus</keyword>
<dbReference type="Proteomes" id="UP001141434">
    <property type="component" value="Unassembled WGS sequence"/>
</dbReference>
<feature type="compositionally biased region" description="Polar residues" evidence="5">
    <location>
        <begin position="278"/>
        <end position="296"/>
    </location>
</feature>
<feature type="compositionally biased region" description="Polar residues" evidence="5">
    <location>
        <begin position="333"/>
        <end position="351"/>
    </location>
</feature>
<dbReference type="InterPro" id="IPR036864">
    <property type="entry name" value="Zn2-C6_fun-type_DNA-bd_sf"/>
</dbReference>
<protein>
    <recommendedName>
        <fullName evidence="6">Zn(2)-C6 fungal-type domain-containing protein</fullName>
    </recommendedName>
</protein>
<dbReference type="PROSITE" id="PS50048">
    <property type="entry name" value="ZN2_CY6_FUNGAL_2"/>
    <property type="match status" value="1"/>
</dbReference>
<evidence type="ECO:0000256" key="3">
    <source>
        <dbReference type="ARBA" id="ARBA00023163"/>
    </source>
</evidence>
<dbReference type="EMBL" id="JAPMSZ010000007">
    <property type="protein sequence ID" value="KAJ5096302.1"/>
    <property type="molecule type" value="Genomic_DNA"/>
</dbReference>
<dbReference type="SUPFAM" id="SSF57701">
    <property type="entry name" value="Zn2/Cys6 DNA-binding domain"/>
    <property type="match status" value="1"/>
</dbReference>
<feature type="region of interest" description="Disordered" evidence="5">
    <location>
        <begin position="333"/>
        <end position="410"/>
    </location>
</feature>
<dbReference type="Gene3D" id="4.10.240.10">
    <property type="entry name" value="Zn(2)-C6 fungal-type DNA-binding domain"/>
    <property type="match status" value="1"/>
</dbReference>
<evidence type="ECO:0000256" key="5">
    <source>
        <dbReference type="SAM" id="MobiDB-lite"/>
    </source>
</evidence>
<feature type="region of interest" description="Disordered" evidence="5">
    <location>
        <begin position="271"/>
        <end position="299"/>
    </location>
</feature>
<accession>A0A9W9K8V0</accession>
<feature type="domain" description="Zn(2)-C6 fungal-type" evidence="6">
    <location>
        <begin position="64"/>
        <end position="98"/>
    </location>
</feature>
<name>A0A9W9K8V0_9EURO</name>
<dbReference type="InterPro" id="IPR001138">
    <property type="entry name" value="Zn2Cys6_DnaBD"/>
</dbReference>
<proteinExistence type="predicted"/>
<comment type="caution">
    <text evidence="7">The sequence shown here is derived from an EMBL/GenBank/DDBJ whole genome shotgun (WGS) entry which is preliminary data.</text>
</comment>
<keyword evidence="8" id="KW-1185">Reference proteome</keyword>
<evidence type="ECO:0000256" key="2">
    <source>
        <dbReference type="ARBA" id="ARBA00023125"/>
    </source>
</evidence>
<evidence type="ECO:0000313" key="7">
    <source>
        <dbReference type="EMBL" id="KAJ5096302.1"/>
    </source>
</evidence>
<dbReference type="CDD" id="cd00067">
    <property type="entry name" value="GAL4"/>
    <property type="match status" value="1"/>
</dbReference>
<dbReference type="GeneID" id="81395408"/>
<dbReference type="GO" id="GO:0000981">
    <property type="term" value="F:DNA-binding transcription factor activity, RNA polymerase II-specific"/>
    <property type="evidence" value="ECO:0007669"/>
    <property type="project" value="InterPro"/>
</dbReference>
<dbReference type="GO" id="GO:0003677">
    <property type="term" value="F:DNA binding"/>
    <property type="evidence" value="ECO:0007669"/>
    <property type="project" value="UniProtKB-KW"/>
</dbReference>
<evidence type="ECO:0000256" key="1">
    <source>
        <dbReference type="ARBA" id="ARBA00023015"/>
    </source>
</evidence>
<keyword evidence="3" id="KW-0804">Transcription</keyword>
<evidence type="ECO:0000256" key="4">
    <source>
        <dbReference type="ARBA" id="ARBA00023242"/>
    </source>
</evidence>
<sequence length="518" mass="55646">MDHPYYADSTGFEPARRGSVLSMAQPMRSVGQHELSHRRNSCISPAAELDGKLRNPPRRRVPVACERCRRRKIKCSGDSGDGQGCSNCRGAGNTDCQFLRVNSSKLPFNQFPYPPTGSAIAPSPRLGMYTAHTPGKSALHSIGSSSARVPLQRTADYDVSAIDAHGFPRQSVGMDNSIHYDDEQSANYNGQSPAYMLPSTPSGMIDYGVPAWSPKAWSSMPNTGRPVNGGLFADPEINGSMNPPAYSYVLPTQGILSAEIPPTTTAMADTTSADRTLPTPSTCRNQKPQNNATGLTTMPEGIPGMNLAADFKGPFWNQRCGTSLDQRTASMANVPSHEPYNTSSPPRTKSSGPDPELVFGYLPMSTTSEDLTPALSSTASIPSTTSPDNPPYPGLETLDSSSAADYRTPPAGTRLARSFSREQHNAGQRLLALTTDCTPEIYGYTSSEKTKARAADGADARCSASTLMNGLPYTRVRHPDTPGAFSFNLLPDTLPEYHRPLVENVHRASVSPLGHQAY</sequence>
<evidence type="ECO:0000313" key="8">
    <source>
        <dbReference type="Proteomes" id="UP001141434"/>
    </source>
</evidence>
<feature type="compositionally biased region" description="Low complexity" evidence="5">
    <location>
        <begin position="372"/>
        <end position="387"/>
    </location>
</feature>
<gene>
    <name evidence="7" type="ORF">NUU61_005658</name>
</gene>
<dbReference type="GO" id="GO:0008270">
    <property type="term" value="F:zinc ion binding"/>
    <property type="evidence" value="ECO:0007669"/>
    <property type="project" value="InterPro"/>
</dbReference>